<reference evidence="1" key="1">
    <citation type="submission" date="2020-08" db="EMBL/GenBank/DDBJ databases">
        <authorList>
            <person name="Uke A."/>
            <person name="Chhe C."/>
            <person name="Baramee S."/>
            <person name="Kosugi A."/>
        </authorList>
    </citation>
    <scope>NUCLEOTIDE SEQUENCE</scope>
    <source>
        <strain evidence="1">DA-C8</strain>
    </source>
</reference>
<organism evidence="1 2">
    <name type="scientific">Insulibacter thermoxylanivorax</name>
    <dbReference type="NCBI Taxonomy" id="2749268"/>
    <lineage>
        <taxon>Bacteria</taxon>
        <taxon>Bacillati</taxon>
        <taxon>Bacillota</taxon>
        <taxon>Bacilli</taxon>
        <taxon>Bacillales</taxon>
        <taxon>Paenibacillaceae</taxon>
        <taxon>Insulibacter</taxon>
    </lineage>
</organism>
<proteinExistence type="predicted"/>
<gene>
    <name evidence="1" type="ORF">PRECH8_19430</name>
</gene>
<evidence type="ECO:0000313" key="1">
    <source>
        <dbReference type="EMBL" id="GFR38647.1"/>
    </source>
</evidence>
<dbReference type="Proteomes" id="UP000654993">
    <property type="component" value="Unassembled WGS sequence"/>
</dbReference>
<protein>
    <submittedName>
        <fullName evidence="1">Uncharacterized protein</fullName>
    </submittedName>
</protein>
<sequence>MDTAYVIMRAAAMKIIVPITNNVITDIASSWAVTKSISKPVDGLQVSRLGGIVFDLLANPADMCVHRPFRTQNINIRETGEAYLAEQLSLEAEDWAF</sequence>
<reference evidence="1" key="2">
    <citation type="journal article" date="2021" name="Data Brief">
        <title>Draft genome sequence data of the facultative, thermophilic, xylanolytic bacterium Paenibacillus sp. strain DA-C8.</title>
        <authorList>
            <person name="Chhe C."/>
            <person name="Uke A."/>
            <person name="Baramee S."/>
            <person name="Ungkulpasvich U."/>
            <person name="Tachaapaikoon C."/>
            <person name="Pason P."/>
            <person name="Waeonukul R."/>
            <person name="Ratanakhanokchai K."/>
            <person name="Kosugi A."/>
        </authorList>
    </citation>
    <scope>NUCLEOTIDE SEQUENCE</scope>
    <source>
        <strain evidence="1">DA-C8</strain>
    </source>
</reference>
<name>A0A916VFT9_9BACL</name>
<accession>A0A916VFT9</accession>
<dbReference type="AlphaFoldDB" id="A0A916VFT9"/>
<comment type="caution">
    <text evidence="1">The sequence shown here is derived from an EMBL/GenBank/DDBJ whole genome shotgun (WGS) entry which is preliminary data.</text>
</comment>
<evidence type="ECO:0000313" key="2">
    <source>
        <dbReference type="Proteomes" id="UP000654993"/>
    </source>
</evidence>
<keyword evidence="2" id="KW-1185">Reference proteome</keyword>
<dbReference type="EMBL" id="BMAQ01000021">
    <property type="protein sequence ID" value="GFR38647.1"/>
    <property type="molecule type" value="Genomic_DNA"/>
</dbReference>